<evidence type="ECO:0000313" key="2">
    <source>
        <dbReference type="EMBL" id="MBA8795359.1"/>
    </source>
</evidence>
<dbReference type="GO" id="GO:0016853">
    <property type="term" value="F:isomerase activity"/>
    <property type="evidence" value="ECO:0007669"/>
    <property type="project" value="TreeGrafter"/>
</dbReference>
<gene>
    <name evidence="2" type="ORF">FHX74_002995</name>
</gene>
<dbReference type="PANTHER" id="PTHR13774">
    <property type="entry name" value="PHENAZINE BIOSYNTHESIS PROTEIN"/>
    <property type="match status" value="1"/>
</dbReference>
<comment type="caution">
    <text evidence="2">The sequence shown here is derived from an EMBL/GenBank/DDBJ whole genome shotgun (WGS) entry which is preliminary data.</text>
</comment>
<dbReference type="RefSeq" id="WP_182560993.1">
    <property type="nucleotide sequence ID" value="NZ_JACGWT010000005.1"/>
</dbReference>
<dbReference type="NCBIfam" id="TIGR00654">
    <property type="entry name" value="PhzF_family"/>
    <property type="match status" value="1"/>
</dbReference>
<evidence type="ECO:0000313" key="3">
    <source>
        <dbReference type="Proteomes" id="UP000523079"/>
    </source>
</evidence>
<protein>
    <submittedName>
        <fullName evidence="2">PhzF family phenazine biosynthesis protein</fullName>
    </submittedName>
</protein>
<dbReference type="PANTHER" id="PTHR13774:SF32">
    <property type="entry name" value="ANTISENSE-ENHANCING SEQUENCE 1"/>
    <property type="match status" value="1"/>
</dbReference>
<keyword evidence="3" id="KW-1185">Reference proteome</keyword>
<dbReference type="AlphaFoldDB" id="A0A7W3P6V4"/>
<accession>A0A7W3P6V4</accession>
<feature type="active site" evidence="1">
    <location>
        <position position="44"/>
    </location>
</feature>
<dbReference type="Pfam" id="PF02567">
    <property type="entry name" value="PhzC-PhzF"/>
    <property type="match status" value="1"/>
</dbReference>
<dbReference type="GO" id="GO:0005737">
    <property type="term" value="C:cytoplasm"/>
    <property type="evidence" value="ECO:0007669"/>
    <property type="project" value="TreeGrafter"/>
</dbReference>
<sequence>MRFSQVDVFSAEFTRGNPVAVVHDAEGLDDERMAAFAAWTNLSETTFLLPPTDPGADYRLRIFTTARELPFAGHPTLGSARAWLEAGGAPRADDVLVQQCGAGLVRIRRDGDRLAFAAPPLLRGGPVDPEPLATLVRELGLRPDQVVDAAWADNGPGWVALLLSDAATVLDVDPPPLPVAGFGDIGLVGPHPPGGEVGWELRAFFPGGEDPVTGSLNAAVAQWLIGSGRAPDDYVAAQGTAIGRRGRIHLHHDGTDVWVGGDTVVGITGTVAL</sequence>
<evidence type="ECO:0000256" key="1">
    <source>
        <dbReference type="PIRSR" id="PIRSR016184-1"/>
    </source>
</evidence>
<organism evidence="2 3">
    <name type="scientific">Microlunatus kandeliicorticis</name>
    <dbReference type="NCBI Taxonomy" id="1759536"/>
    <lineage>
        <taxon>Bacteria</taxon>
        <taxon>Bacillati</taxon>
        <taxon>Actinomycetota</taxon>
        <taxon>Actinomycetes</taxon>
        <taxon>Propionibacteriales</taxon>
        <taxon>Propionibacteriaceae</taxon>
        <taxon>Microlunatus</taxon>
    </lineage>
</organism>
<dbReference type="EMBL" id="JACGWT010000005">
    <property type="protein sequence ID" value="MBA8795359.1"/>
    <property type="molecule type" value="Genomic_DNA"/>
</dbReference>
<dbReference type="Proteomes" id="UP000523079">
    <property type="component" value="Unassembled WGS sequence"/>
</dbReference>
<dbReference type="PIRSF" id="PIRSF016184">
    <property type="entry name" value="PhzC_PhzF"/>
    <property type="match status" value="1"/>
</dbReference>
<proteinExistence type="predicted"/>
<dbReference type="InterPro" id="IPR003719">
    <property type="entry name" value="Phenazine_PhzF-like"/>
</dbReference>
<name>A0A7W3P6V4_9ACTN</name>
<reference evidence="2 3" key="1">
    <citation type="submission" date="2020-07" db="EMBL/GenBank/DDBJ databases">
        <title>Sequencing the genomes of 1000 actinobacteria strains.</title>
        <authorList>
            <person name="Klenk H.-P."/>
        </authorList>
    </citation>
    <scope>NUCLEOTIDE SEQUENCE [LARGE SCALE GENOMIC DNA]</scope>
    <source>
        <strain evidence="2 3">DSM 100723</strain>
    </source>
</reference>
<dbReference type="Gene3D" id="3.10.310.10">
    <property type="entry name" value="Diaminopimelate Epimerase, Chain A, domain 1"/>
    <property type="match status" value="2"/>
</dbReference>
<dbReference type="SUPFAM" id="SSF54506">
    <property type="entry name" value="Diaminopimelate epimerase-like"/>
    <property type="match status" value="1"/>
</dbReference>